<dbReference type="Gene3D" id="3.40.109.10">
    <property type="entry name" value="NADH Oxidase"/>
    <property type="match status" value="1"/>
</dbReference>
<dbReference type="InterPro" id="IPR000415">
    <property type="entry name" value="Nitroreductase-like"/>
</dbReference>
<accession>A0ABU7SAR3</accession>
<evidence type="ECO:0000313" key="2">
    <source>
        <dbReference type="EMBL" id="MEE6307036.1"/>
    </source>
</evidence>
<gene>
    <name evidence="2" type="ORF">V1634_09395</name>
</gene>
<reference evidence="2 3" key="1">
    <citation type="submission" date="2024-01" db="EMBL/GenBank/DDBJ databases">
        <title>Genome insights into Plantactinospora veratri sp. nov.</title>
        <authorList>
            <person name="Wang L."/>
        </authorList>
    </citation>
    <scope>NUCLEOTIDE SEQUENCE [LARGE SCALE GENOMIC DNA]</scope>
    <source>
        <strain evidence="2 3">NEAU-FHS4</strain>
    </source>
</reference>
<evidence type="ECO:0000313" key="3">
    <source>
        <dbReference type="Proteomes" id="UP001339911"/>
    </source>
</evidence>
<feature type="region of interest" description="Disordered" evidence="1">
    <location>
        <begin position="304"/>
        <end position="340"/>
    </location>
</feature>
<evidence type="ECO:0000256" key="1">
    <source>
        <dbReference type="SAM" id="MobiDB-lite"/>
    </source>
</evidence>
<organism evidence="2 3">
    <name type="scientific">Plantactinospora veratri</name>
    <dbReference type="NCBI Taxonomy" id="1436122"/>
    <lineage>
        <taxon>Bacteria</taxon>
        <taxon>Bacillati</taxon>
        <taxon>Actinomycetota</taxon>
        <taxon>Actinomycetes</taxon>
        <taxon>Micromonosporales</taxon>
        <taxon>Micromonosporaceae</taxon>
        <taxon>Plantactinospora</taxon>
    </lineage>
</organism>
<dbReference type="EMBL" id="JAZGQL010000005">
    <property type="protein sequence ID" value="MEE6307036.1"/>
    <property type="molecule type" value="Genomic_DNA"/>
</dbReference>
<dbReference type="Proteomes" id="UP001339911">
    <property type="component" value="Unassembled WGS sequence"/>
</dbReference>
<dbReference type="RefSeq" id="WP_331207344.1">
    <property type="nucleotide sequence ID" value="NZ_JAZGQL010000005.1"/>
</dbReference>
<proteinExistence type="predicted"/>
<name>A0ABU7SAR3_9ACTN</name>
<dbReference type="SUPFAM" id="SSF55469">
    <property type="entry name" value="FMN-dependent nitroreductase-like"/>
    <property type="match status" value="1"/>
</dbReference>
<keyword evidence="3" id="KW-1185">Reference proteome</keyword>
<protein>
    <submittedName>
        <fullName evidence="2">Nitroreductase</fullName>
    </submittedName>
</protein>
<comment type="caution">
    <text evidence="2">The sequence shown here is derived from an EMBL/GenBank/DDBJ whole genome shotgun (WGS) entry which is preliminary data.</text>
</comment>
<sequence length="340" mass="36054">MDVAAFRALEPLCWRAPSAHNTQPWRLDHRAAEVRVGWDPANALPASDPSGRDLWLSVGAFVETCLVVAADAGLRVGFVPDHCAEDRRVGWLRGSGSRYDSPFGAAQVRGRRTHRGVFSAGPPARVVAAADAMAREAGGALRVVPDADLLARLLRVADRQLYSDPAVVDELRCWLRLTPAHPGYHRDGLTDRCLGLSRAEATGLRAAMAGYPVLRRLGLPRLLAAAAGNPLARGGAVLVLVGPSGPDDSGLVGFGRVLMRIWLALEAAGMAAHPLSQLLDAAPTREVLGSVLGVPPDRLLHVARVGRPAGTPTRSARRVGDLGRARRPVSTGDSKSGDER</sequence>